<sequence length="301" mass="33332">MSGASDPDPSSEKSPSLLKRLAHLLRGDDAAAQMRESLEEVIEESERQSPDLSAPERTMLANLLKFGELRVKDVMVPRADIVAVEEKTTLTELVELFREAQHSRLPVYRESLDDPIGLVHLKSVLELFESNGEDSFRLRERPIAQIKRDILFAPPSMPVVDLLLKMQTSHTHLALVIDEYGGTDGLVSIEDIIEEIVGDIADEHDEEAPHARPQPGGGFLADARIDLEDFRAETGIEFPLDEETEGEIDTLGGLVVSLLGRVPQRGEIVAHPNGAEFEVLEADPRRVKRLRIRPPANPAQA</sequence>
<comment type="similarity">
    <text evidence="1">Belongs to the UPF0053 family. Hemolysin C subfamily.</text>
</comment>
<keyword evidence="2" id="KW-0677">Repeat</keyword>
<feature type="domain" description="CBS" evidence="5">
    <location>
        <begin position="146"/>
        <end position="206"/>
    </location>
</feature>
<dbReference type="InterPro" id="IPR044751">
    <property type="entry name" value="Ion_transp-like_CBS"/>
</dbReference>
<dbReference type="FunFam" id="3.10.580.10:FF:000002">
    <property type="entry name" value="Magnesium/cobalt efflux protein CorC"/>
    <property type="match status" value="1"/>
</dbReference>
<dbReference type="SUPFAM" id="SSF56176">
    <property type="entry name" value="FAD-binding/transporter-associated domain-like"/>
    <property type="match status" value="1"/>
</dbReference>
<dbReference type="InterPro" id="IPR036318">
    <property type="entry name" value="FAD-bd_PCMH-like_sf"/>
</dbReference>
<evidence type="ECO:0000313" key="6">
    <source>
        <dbReference type="EMBL" id="NIK88122.1"/>
    </source>
</evidence>
<dbReference type="InterPro" id="IPR046342">
    <property type="entry name" value="CBS_dom_sf"/>
</dbReference>
<accession>A0A846MYL1</accession>
<evidence type="ECO:0000256" key="3">
    <source>
        <dbReference type="ARBA" id="ARBA00023122"/>
    </source>
</evidence>
<dbReference type="PANTHER" id="PTHR22777">
    <property type="entry name" value="HEMOLYSIN-RELATED"/>
    <property type="match status" value="1"/>
</dbReference>
<dbReference type="PROSITE" id="PS51371">
    <property type="entry name" value="CBS"/>
    <property type="match status" value="2"/>
</dbReference>
<evidence type="ECO:0000256" key="4">
    <source>
        <dbReference type="PROSITE-ProRule" id="PRU00703"/>
    </source>
</evidence>
<dbReference type="SMART" id="SM00116">
    <property type="entry name" value="CBS"/>
    <property type="match status" value="2"/>
</dbReference>
<dbReference type="RefSeq" id="WP_208414274.1">
    <property type="nucleotide sequence ID" value="NZ_BAAADC010000001.1"/>
</dbReference>
<dbReference type="InterPro" id="IPR000644">
    <property type="entry name" value="CBS_dom"/>
</dbReference>
<proteinExistence type="inferred from homology"/>
<dbReference type="GO" id="GO:0005886">
    <property type="term" value="C:plasma membrane"/>
    <property type="evidence" value="ECO:0007669"/>
    <property type="project" value="TreeGrafter"/>
</dbReference>
<dbReference type="EMBL" id="JAASRM010000001">
    <property type="protein sequence ID" value="NIK88122.1"/>
    <property type="molecule type" value="Genomic_DNA"/>
</dbReference>
<dbReference type="InterPro" id="IPR016169">
    <property type="entry name" value="FAD-bd_PCMH_sub2"/>
</dbReference>
<dbReference type="SMART" id="SM01091">
    <property type="entry name" value="CorC_HlyC"/>
    <property type="match status" value="1"/>
</dbReference>
<evidence type="ECO:0000313" key="7">
    <source>
        <dbReference type="Proteomes" id="UP000570514"/>
    </source>
</evidence>
<dbReference type="PANTHER" id="PTHR22777:SF27">
    <property type="entry name" value="MAGNESIUM AND COBALT EFFLUX PROTEIN CORC"/>
    <property type="match status" value="1"/>
</dbReference>
<comment type="caution">
    <text evidence="6">The sequence shown here is derived from an EMBL/GenBank/DDBJ whole genome shotgun (WGS) entry which is preliminary data.</text>
</comment>
<keyword evidence="3 4" id="KW-0129">CBS domain</keyword>
<evidence type="ECO:0000259" key="5">
    <source>
        <dbReference type="PROSITE" id="PS51371"/>
    </source>
</evidence>
<name>A0A846MYL1_9PROT</name>
<dbReference type="Gene3D" id="3.10.580.10">
    <property type="entry name" value="CBS-domain"/>
    <property type="match status" value="1"/>
</dbReference>
<dbReference type="InterPro" id="IPR005170">
    <property type="entry name" value="Transptr-assoc_dom"/>
</dbReference>
<gene>
    <name evidence="6" type="ORF">FHS83_001440</name>
</gene>
<evidence type="ECO:0000256" key="1">
    <source>
        <dbReference type="ARBA" id="ARBA00006446"/>
    </source>
</evidence>
<organism evidence="6 7">
    <name type="scientific">Rhizomicrobium palustre</name>
    <dbReference type="NCBI Taxonomy" id="189966"/>
    <lineage>
        <taxon>Bacteria</taxon>
        <taxon>Pseudomonadati</taxon>
        <taxon>Pseudomonadota</taxon>
        <taxon>Alphaproteobacteria</taxon>
        <taxon>Micropepsales</taxon>
        <taxon>Micropepsaceae</taxon>
        <taxon>Rhizomicrobium</taxon>
    </lineage>
</organism>
<reference evidence="6 7" key="1">
    <citation type="submission" date="2020-03" db="EMBL/GenBank/DDBJ databases">
        <title>Genomic Encyclopedia of Type Strains, Phase IV (KMG-IV): sequencing the most valuable type-strain genomes for metagenomic binning, comparative biology and taxonomic classification.</title>
        <authorList>
            <person name="Goeker M."/>
        </authorList>
    </citation>
    <scope>NUCLEOTIDE SEQUENCE [LARGE SCALE GENOMIC DNA]</scope>
    <source>
        <strain evidence="6 7">DSM 19867</strain>
    </source>
</reference>
<feature type="domain" description="CBS" evidence="5">
    <location>
        <begin position="75"/>
        <end position="135"/>
    </location>
</feature>
<dbReference type="GO" id="GO:0050660">
    <property type="term" value="F:flavin adenine dinucleotide binding"/>
    <property type="evidence" value="ECO:0007669"/>
    <property type="project" value="InterPro"/>
</dbReference>
<evidence type="ECO:0000256" key="2">
    <source>
        <dbReference type="ARBA" id="ARBA00022737"/>
    </source>
</evidence>
<dbReference type="CDD" id="cd04590">
    <property type="entry name" value="CBS_pair_CorC_HlyC_assoc"/>
    <property type="match status" value="1"/>
</dbReference>
<dbReference type="SUPFAM" id="SSF54631">
    <property type="entry name" value="CBS-domain pair"/>
    <property type="match status" value="1"/>
</dbReference>
<dbReference type="Pfam" id="PF00571">
    <property type="entry name" value="CBS"/>
    <property type="match status" value="2"/>
</dbReference>
<dbReference type="Proteomes" id="UP000570514">
    <property type="component" value="Unassembled WGS sequence"/>
</dbReference>
<protein>
    <submittedName>
        <fullName evidence="6">CBS domain containing-hemolysin-like protein</fullName>
    </submittedName>
</protein>
<keyword evidence="7" id="KW-1185">Reference proteome</keyword>
<dbReference type="Pfam" id="PF03471">
    <property type="entry name" value="CorC_HlyC"/>
    <property type="match status" value="1"/>
</dbReference>
<dbReference type="AlphaFoldDB" id="A0A846MYL1"/>
<dbReference type="Gene3D" id="3.30.465.10">
    <property type="match status" value="1"/>
</dbReference>